<reference evidence="1" key="1">
    <citation type="submission" date="2015-12" db="EMBL/GenBank/DDBJ databases">
        <title>Gene expression during late stages of embryo sac development: a critical building block for successful pollen-pistil interactions.</title>
        <authorList>
            <person name="Liu Y."/>
            <person name="Joly V."/>
            <person name="Sabar M."/>
            <person name="Matton D.P."/>
        </authorList>
    </citation>
    <scope>NUCLEOTIDE SEQUENCE</scope>
</reference>
<organism evidence="1">
    <name type="scientific">Solanum chacoense</name>
    <name type="common">Chaco potato</name>
    <dbReference type="NCBI Taxonomy" id="4108"/>
    <lineage>
        <taxon>Eukaryota</taxon>
        <taxon>Viridiplantae</taxon>
        <taxon>Streptophyta</taxon>
        <taxon>Embryophyta</taxon>
        <taxon>Tracheophyta</taxon>
        <taxon>Spermatophyta</taxon>
        <taxon>Magnoliopsida</taxon>
        <taxon>eudicotyledons</taxon>
        <taxon>Gunneridae</taxon>
        <taxon>Pentapetalae</taxon>
        <taxon>asterids</taxon>
        <taxon>lamiids</taxon>
        <taxon>Solanales</taxon>
        <taxon>Solanaceae</taxon>
        <taxon>Solanoideae</taxon>
        <taxon>Solaneae</taxon>
        <taxon>Solanum</taxon>
    </lineage>
</organism>
<dbReference type="AlphaFoldDB" id="A0A0V0GFV9"/>
<proteinExistence type="predicted"/>
<sequence>LLGLSKNVRCTHVGSSQNALLFGGYNTHTAAFLKSLNNISYMYPRIFSCVYHQGIFLGDKS</sequence>
<dbReference type="EMBL" id="GEDG01040289">
    <property type="protein sequence ID" value="JAP06782.1"/>
    <property type="molecule type" value="Transcribed_RNA"/>
</dbReference>
<evidence type="ECO:0000313" key="1">
    <source>
        <dbReference type="EMBL" id="JAP06782.1"/>
    </source>
</evidence>
<name>A0A0V0GFV9_SOLCH</name>
<feature type="non-terminal residue" evidence="1">
    <location>
        <position position="1"/>
    </location>
</feature>
<accession>A0A0V0GFV9</accession>
<protein>
    <submittedName>
        <fullName evidence="1">Putative ovule protein</fullName>
    </submittedName>
</protein>